<dbReference type="Gene3D" id="4.10.60.10">
    <property type="entry name" value="Zinc finger, CCHC-type"/>
    <property type="match status" value="1"/>
</dbReference>
<keyword evidence="1" id="KW-0479">Metal-binding</keyword>
<keyword evidence="4" id="KW-1185">Reference proteome</keyword>
<dbReference type="PROSITE" id="PS50158">
    <property type="entry name" value="ZF_CCHC"/>
    <property type="match status" value="1"/>
</dbReference>
<comment type="caution">
    <text evidence="3">The sequence shown here is derived from an EMBL/GenBank/DDBJ whole genome shotgun (WGS) entry which is preliminary data.</text>
</comment>
<dbReference type="PANTHER" id="PTHR23095">
    <property type="entry name" value="PARANEOPLASTIC ANTIGEN"/>
    <property type="match status" value="1"/>
</dbReference>
<gene>
    <name evidence="3" type="ORF">BaRGS_00008774</name>
</gene>
<dbReference type="Pfam" id="PF00098">
    <property type="entry name" value="zf-CCHC"/>
    <property type="match status" value="1"/>
</dbReference>
<dbReference type="SUPFAM" id="SSF57756">
    <property type="entry name" value="Retrovirus zinc finger-like domains"/>
    <property type="match status" value="1"/>
</dbReference>
<evidence type="ECO:0000259" key="2">
    <source>
        <dbReference type="PROSITE" id="PS50158"/>
    </source>
</evidence>
<dbReference type="AlphaFoldDB" id="A0ABD0LKY8"/>
<dbReference type="EMBL" id="JACVVK020000040">
    <property type="protein sequence ID" value="KAK7499926.1"/>
    <property type="molecule type" value="Genomic_DNA"/>
</dbReference>
<sequence length="326" mass="36741">MDIKNEPRHHPPCPHFHPTPAPCYIWRRRQDLNRGQHAMDHQQAPDDGVVPAPPHVHWISPPKLPRFSGELCDGPVEDFIREAERVLAAYQLQDGMAAEYVLRHLDGLARREVLALPATNRGTADAVLAALQDAFGDTRAAMTLLSAFHSRQQRSAERLLEYIHSLQELAAKINARQAGTISDQALRDRFVEGLANPALKRELRRMIRDDATVTLLALRAEATEWLRHEPPEDILVQRQQPTELTNVKHLEEQVSALTSTLQAMQTTILTLSEQVQKQNSASIYPTGQIKSRPPFKGKCYNCKQLGHLARNCPKPRSRHSQQPGNV</sequence>
<dbReference type="InterPro" id="IPR048270">
    <property type="entry name" value="PNMA_C"/>
</dbReference>
<dbReference type="InterPro" id="IPR026523">
    <property type="entry name" value="PNMA"/>
</dbReference>
<dbReference type="Proteomes" id="UP001519460">
    <property type="component" value="Unassembled WGS sequence"/>
</dbReference>
<dbReference type="InterPro" id="IPR036875">
    <property type="entry name" value="Znf_CCHC_sf"/>
</dbReference>
<evidence type="ECO:0000313" key="4">
    <source>
        <dbReference type="Proteomes" id="UP001519460"/>
    </source>
</evidence>
<proteinExistence type="predicted"/>
<accession>A0ABD0LKY8</accession>
<dbReference type="SMART" id="SM00343">
    <property type="entry name" value="ZnF_C2HC"/>
    <property type="match status" value="1"/>
</dbReference>
<dbReference type="GO" id="GO:0008270">
    <property type="term" value="F:zinc ion binding"/>
    <property type="evidence" value="ECO:0007669"/>
    <property type="project" value="UniProtKB-KW"/>
</dbReference>
<dbReference type="Pfam" id="PF14893">
    <property type="entry name" value="PNMA"/>
    <property type="match status" value="1"/>
</dbReference>
<evidence type="ECO:0000313" key="3">
    <source>
        <dbReference type="EMBL" id="KAK7499926.1"/>
    </source>
</evidence>
<name>A0ABD0LKY8_9CAEN</name>
<dbReference type="PANTHER" id="PTHR23095:SF46">
    <property type="entry name" value="GAG PROTEIN"/>
    <property type="match status" value="1"/>
</dbReference>
<keyword evidence="1" id="KW-0862">Zinc</keyword>
<feature type="domain" description="CCHC-type" evidence="2">
    <location>
        <begin position="298"/>
        <end position="314"/>
    </location>
</feature>
<evidence type="ECO:0000256" key="1">
    <source>
        <dbReference type="PROSITE-ProRule" id="PRU00047"/>
    </source>
</evidence>
<dbReference type="InterPro" id="IPR001878">
    <property type="entry name" value="Znf_CCHC"/>
</dbReference>
<protein>
    <recommendedName>
        <fullName evidence="2">CCHC-type domain-containing protein</fullName>
    </recommendedName>
</protein>
<keyword evidence="1" id="KW-0863">Zinc-finger</keyword>
<organism evidence="3 4">
    <name type="scientific">Batillaria attramentaria</name>
    <dbReference type="NCBI Taxonomy" id="370345"/>
    <lineage>
        <taxon>Eukaryota</taxon>
        <taxon>Metazoa</taxon>
        <taxon>Spiralia</taxon>
        <taxon>Lophotrochozoa</taxon>
        <taxon>Mollusca</taxon>
        <taxon>Gastropoda</taxon>
        <taxon>Caenogastropoda</taxon>
        <taxon>Sorbeoconcha</taxon>
        <taxon>Cerithioidea</taxon>
        <taxon>Batillariidae</taxon>
        <taxon>Batillaria</taxon>
    </lineage>
</organism>
<reference evidence="3 4" key="1">
    <citation type="journal article" date="2023" name="Sci. Data">
        <title>Genome assembly of the Korean intertidal mud-creeper Batillaria attramentaria.</title>
        <authorList>
            <person name="Patra A.K."/>
            <person name="Ho P.T."/>
            <person name="Jun S."/>
            <person name="Lee S.J."/>
            <person name="Kim Y."/>
            <person name="Won Y.J."/>
        </authorList>
    </citation>
    <scope>NUCLEOTIDE SEQUENCE [LARGE SCALE GENOMIC DNA]</scope>
    <source>
        <strain evidence="3">Wonlab-2016</strain>
    </source>
</reference>